<organism evidence="1">
    <name type="scientific">Rhizophora mucronata</name>
    <name type="common">Asiatic mangrove</name>
    <dbReference type="NCBI Taxonomy" id="61149"/>
    <lineage>
        <taxon>Eukaryota</taxon>
        <taxon>Viridiplantae</taxon>
        <taxon>Streptophyta</taxon>
        <taxon>Embryophyta</taxon>
        <taxon>Tracheophyta</taxon>
        <taxon>Spermatophyta</taxon>
        <taxon>Magnoliopsida</taxon>
        <taxon>eudicotyledons</taxon>
        <taxon>Gunneridae</taxon>
        <taxon>Pentapetalae</taxon>
        <taxon>rosids</taxon>
        <taxon>fabids</taxon>
        <taxon>Malpighiales</taxon>
        <taxon>Rhizophoraceae</taxon>
        <taxon>Rhizophora</taxon>
    </lineage>
</organism>
<sequence length="32" mass="3599">MLMITNEDPDALTIGCIANYMQTFRISKALHS</sequence>
<name>A0A2P2NFG8_RHIMU</name>
<evidence type="ECO:0000313" key="1">
    <source>
        <dbReference type="EMBL" id="MBX41203.1"/>
    </source>
</evidence>
<dbReference type="EMBL" id="GGEC01060719">
    <property type="protein sequence ID" value="MBX41203.1"/>
    <property type="molecule type" value="Transcribed_RNA"/>
</dbReference>
<proteinExistence type="predicted"/>
<protein>
    <submittedName>
        <fullName evidence="1">Uncharacterized protein</fullName>
    </submittedName>
</protein>
<accession>A0A2P2NFG8</accession>
<dbReference type="AlphaFoldDB" id="A0A2P2NFG8"/>
<reference evidence="1" key="1">
    <citation type="submission" date="2018-02" db="EMBL/GenBank/DDBJ databases">
        <title>Rhizophora mucronata_Transcriptome.</title>
        <authorList>
            <person name="Meera S.P."/>
            <person name="Sreeshan A."/>
            <person name="Augustine A."/>
        </authorList>
    </citation>
    <scope>NUCLEOTIDE SEQUENCE</scope>
    <source>
        <tissue evidence="1">Leaf</tissue>
    </source>
</reference>